<dbReference type="AlphaFoldDB" id="A0A5N0E9P3"/>
<comment type="caution">
    <text evidence="1">The sequence shown here is derived from an EMBL/GenBank/DDBJ whole genome shotgun (WGS) entry which is preliminary data.</text>
</comment>
<evidence type="ECO:0000313" key="1">
    <source>
        <dbReference type="EMBL" id="KAA8885470.1"/>
    </source>
</evidence>
<reference evidence="1 2" key="1">
    <citation type="submission" date="2019-09" db="EMBL/GenBank/DDBJ databases">
        <authorList>
            <person name="Wang X."/>
        </authorList>
    </citation>
    <scope>NUCLEOTIDE SEQUENCE [LARGE SCALE GENOMIC DNA]</scope>
    <source>
        <strain evidence="1 2">CICC 11023</strain>
    </source>
</reference>
<name>A0A5N0E9P3_9NOCA</name>
<dbReference type="RefSeq" id="WP_150405028.1">
    <property type="nucleotide sequence ID" value="NZ_JBHJYQ010000005.1"/>
</dbReference>
<dbReference type="Gene3D" id="1.10.287.1060">
    <property type="entry name" value="ESAT-6-like"/>
    <property type="match status" value="1"/>
</dbReference>
<evidence type="ECO:0000313" key="2">
    <source>
        <dbReference type="Proteomes" id="UP000323876"/>
    </source>
</evidence>
<dbReference type="OrthoDB" id="4559068at2"/>
<sequence>MASKVGVTPEQLRSAAGKMGLLRDRMNDILSTLESSLAAKGAAWGGDGYGSTFADGPEGYVAAHKNLTEGIGNTAVTLDSYSAGQYKAADLLARMDRR</sequence>
<protein>
    <submittedName>
        <fullName evidence="1">WXG100 family type VII secretion target</fullName>
    </submittedName>
</protein>
<dbReference type="InterPro" id="IPR036689">
    <property type="entry name" value="ESAT-6-like_sf"/>
</dbReference>
<dbReference type="SUPFAM" id="SSF140453">
    <property type="entry name" value="EsxAB dimer-like"/>
    <property type="match status" value="1"/>
</dbReference>
<dbReference type="EMBL" id="VXLC01000015">
    <property type="protein sequence ID" value="KAA8885470.1"/>
    <property type="molecule type" value="Genomic_DNA"/>
</dbReference>
<organism evidence="1 2">
    <name type="scientific">Nocardia colli</name>
    <dbReference type="NCBI Taxonomy" id="2545717"/>
    <lineage>
        <taxon>Bacteria</taxon>
        <taxon>Bacillati</taxon>
        <taxon>Actinomycetota</taxon>
        <taxon>Actinomycetes</taxon>
        <taxon>Mycobacteriales</taxon>
        <taxon>Nocardiaceae</taxon>
        <taxon>Nocardia</taxon>
    </lineage>
</organism>
<dbReference type="Proteomes" id="UP000323876">
    <property type="component" value="Unassembled WGS sequence"/>
</dbReference>
<accession>A0A5N0E9P3</accession>
<gene>
    <name evidence="1" type="ORF">F3087_27935</name>
</gene>
<keyword evidence="2" id="KW-1185">Reference proteome</keyword>
<proteinExistence type="predicted"/>